<evidence type="ECO:0000256" key="1">
    <source>
        <dbReference type="SAM" id="MobiDB-lite"/>
    </source>
</evidence>
<feature type="compositionally biased region" description="Low complexity" evidence="1">
    <location>
        <begin position="31"/>
        <end position="42"/>
    </location>
</feature>
<comment type="caution">
    <text evidence="2">The sequence shown here is derived from an EMBL/GenBank/DDBJ whole genome shotgun (WGS) entry which is preliminary data.</text>
</comment>
<dbReference type="AlphaFoldDB" id="A0AAW9CQC8"/>
<evidence type="ECO:0000313" key="2">
    <source>
        <dbReference type="EMBL" id="MDW9252794.1"/>
    </source>
</evidence>
<gene>
    <name evidence="2" type="ORF">C7S16_4982</name>
</gene>
<accession>A0AAW9CQC8</accession>
<dbReference type="Proteomes" id="UP001272137">
    <property type="component" value="Unassembled WGS sequence"/>
</dbReference>
<evidence type="ECO:0000313" key="3">
    <source>
        <dbReference type="Proteomes" id="UP001272137"/>
    </source>
</evidence>
<reference evidence="2" key="1">
    <citation type="submission" date="2018-08" db="EMBL/GenBank/DDBJ databases">
        <title>Identification of Burkholderia cepacia strains that express a Burkholderia pseudomallei-like capsular polysaccharide.</title>
        <authorList>
            <person name="Burtnick M.N."/>
            <person name="Vongsouvath M."/>
            <person name="Newton P."/>
            <person name="Wuthiekanun V."/>
            <person name="Limmathurotsakul D."/>
            <person name="Brett P.J."/>
            <person name="Chantratita N."/>
            <person name="Dance D.A."/>
        </authorList>
    </citation>
    <scope>NUCLEOTIDE SEQUENCE</scope>
    <source>
        <strain evidence="2">SBXCC001</strain>
    </source>
</reference>
<proteinExistence type="predicted"/>
<organism evidence="2 3">
    <name type="scientific">Burkholderia thailandensis</name>
    <dbReference type="NCBI Taxonomy" id="57975"/>
    <lineage>
        <taxon>Bacteria</taxon>
        <taxon>Pseudomonadati</taxon>
        <taxon>Pseudomonadota</taxon>
        <taxon>Betaproteobacteria</taxon>
        <taxon>Burkholderiales</taxon>
        <taxon>Burkholderiaceae</taxon>
        <taxon>Burkholderia</taxon>
        <taxon>pseudomallei group</taxon>
    </lineage>
</organism>
<dbReference type="EMBL" id="QXCT01000001">
    <property type="protein sequence ID" value="MDW9252794.1"/>
    <property type="molecule type" value="Genomic_DNA"/>
</dbReference>
<name>A0AAW9CQC8_BURTH</name>
<protein>
    <submittedName>
        <fullName evidence="2">Uncharacterized protein</fullName>
    </submittedName>
</protein>
<sequence length="65" mass="6918">MNGARRPDVPRRMVGEVSGRDAVRHARRTIAETSGAETSSAARPIGHAAATRRMPASNCPSFFPA</sequence>
<feature type="region of interest" description="Disordered" evidence="1">
    <location>
        <begin position="29"/>
        <end position="65"/>
    </location>
</feature>